<dbReference type="InterPro" id="IPR013103">
    <property type="entry name" value="RVT_2"/>
</dbReference>
<dbReference type="EMBL" id="CP144748">
    <property type="protein sequence ID" value="WVZ71392.1"/>
    <property type="molecule type" value="Genomic_DNA"/>
</dbReference>
<evidence type="ECO:0000313" key="2">
    <source>
        <dbReference type="EMBL" id="WVZ71392.1"/>
    </source>
</evidence>
<dbReference type="PANTHER" id="PTHR11439">
    <property type="entry name" value="GAG-POL-RELATED RETROTRANSPOSON"/>
    <property type="match status" value="1"/>
</dbReference>
<protein>
    <recommendedName>
        <fullName evidence="1">Reverse transcriptase Ty1/copia-type domain-containing protein</fullName>
    </recommendedName>
</protein>
<gene>
    <name evidence="2" type="ORF">U9M48_019984</name>
</gene>
<dbReference type="CDD" id="cd09272">
    <property type="entry name" value="RNase_HI_RT_Ty1"/>
    <property type="match status" value="1"/>
</dbReference>
<organism evidence="2 3">
    <name type="scientific">Paspalum notatum var. saurae</name>
    <dbReference type="NCBI Taxonomy" id="547442"/>
    <lineage>
        <taxon>Eukaryota</taxon>
        <taxon>Viridiplantae</taxon>
        <taxon>Streptophyta</taxon>
        <taxon>Embryophyta</taxon>
        <taxon>Tracheophyta</taxon>
        <taxon>Spermatophyta</taxon>
        <taxon>Magnoliopsida</taxon>
        <taxon>Liliopsida</taxon>
        <taxon>Poales</taxon>
        <taxon>Poaceae</taxon>
        <taxon>PACMAD clade</taxon>
        <taxon>Panicoideae</taxon>
        <taxon>Andropogonodae</taxon>
        <taxon>Paspaleae</taxon>
        <taxon>Paspalinae</taxon>
        <taxon>Paspalum</taxon>
    </lineage>
</organism>
<dbReference type="Proteomes" id="UP001341281">
    <property type="component" value="Chromosome 04"/>
</dbReference>
<reference evidence="2 3" key="1">
    <citation type="submission" date="2024-02" db="EMBL/GenBank/DDBJ databases">
        <title>High-quality chromosome-scale genome assembly of Pensacola bahiagrass (Paspalum notatum Flugge var. saurae).</title>
        <authorList>
            <person name="Vega J.M."/>
            <person name="Podio M."/>
            <person name="Orjuela J."/>
            <person name="Siena L.A."/>
            <person name="Pessino S.C."/>
            <person name="Combes M.C."/>
            <person name="Mariac C."/>
            <person name="Albertini E."/>
            <person name="Pupilli F."/>
            <person name="Ortiz J.P.A."/>
            <person name="Leblanc O."/>
        </authorList>
    </citation>
    <scope>NUCLEOTIDE SEQUENCE [LARGE SCALE GENOMIC DNA]</scope>
    <source>
        <strain evidence="2">R1</strain>
        <tissue evidence="2">Leaf</tissue>
    </source>
</reference>
<feature type="non-terminal residue" evidence="2">
    <location>
        <position position="1"/>
    </location>
</feature>
<dbReference type="SUPFAM" id="SSF56672">
    <property type="entry name" value="DNA/RNA polymerases"/>
    <property type="match status" value="1"/>
</dbReference>
<keyword evidence="3" id="KW-1185">Reference proteome</keyword>
<proteinExistence type="predicted"/>
<name>A0AAQ3TG07_PASNO</name>
<evidence type="ECO:0000313" key="3">
    <source>
        <dbReference type="Proteomes" id="UP001341281"/>
    </source>
</evidence>
<evidence type="ECO:0000259" key="1">
    <source>
        <dbReference type="Pfam" id="PF07727"/>
    </source>
</evidence>
<dbReference type="AlphaFoldDB" id="A0AAQ3TG07"/>
<dbReference type="InterPro" id="IPR043502">
    <property type="entry name" value="DNA/RNA_pol_sf"/>
</dbReference>
<dbReference type="PANTHER" id="PTHR11439:SF524">
    <property type="entry name" value="RNA-DIRECTED DNA POLYMERASE, PROTEIN KINASE RLK-PELLE-DLSV FAMILY"/>
    <property type="match status" value="1"/>
</dbReference>
<accession>A0AAQ3TG07</accession>
<sequence length="423" mass="47183">MVTGKWIFLHKLNSDGTIAIMLVGFSVASRIILTFSPVVKPTTIHTVLSLDLSNNRPVHQLDVKKAFLHGILSETLTLTPFVSTNLYMVSSRLLMPGTVILLLTYRLWVFLRLSLTPPSSSTNRIQSLNLLLYVDDIVLTALSPTLLRQLLTALQASFPMKDFGLLQHFLGITVTRSPSGMMLSQQQYALDLLERTSMTACKLCSTPVDTQTKLSTSGDTMADPTLYRSLVGALQYLTFSRPNITYAYTFISERASPYCGQAHSSLPVGHHRSQTLSWLHRSFSSHIYTNADWPSCPNTCRSTSGYVVFLGDNLIFWSSKCQPNVSRSSAEAEYLTIANGVAEASWLLQLLQELHHPPQHTTLVYCDNVSDVYLSSDPMQRQRTKHIEIDLHFVRECVAASVVCVLRVPTSSQFADLFTKSLL</sequence>
<feature type="domain" description="Reverse transcriptase Ty1/copia-type" evidence="1">
    <location>
        <begin position="130"/>
        <end position="208"/>
    </location>
</feature>
<dbReference type="Pfam" id="PF07727">
    <property type="entry name" value="RVT_2"/>
    <property type="match status" value="1"/>
</dbReference>